<evidence type="ECO:0000256" key="1">
    <source>
        <dbReference type="ARBA" id="ARBA00022679"/>
    </source>
</evidence>
<dbReference type="SUPFAM" id="SSF55729">
    <property type="entry name" value="Acyl-CoA N-acyltransferases (Nat)"/>
    <property type="match status" value="1"/>
</dbReference>
<feature type="domain" description="N-acetyltransferase" evidence="2">
    <location>
        <begin position="3"/>
        <end position="160"/>
    </location>
</feature>
<dbReference type="PANTHER" id="PTHR13947">
    <property type="entry name" value="GNAT FAMILY N-ACETYLTRANSFERASE"/>
    <property type="match status" value="1"/>
</dbReference>
<dbReference type="PANTHER" id="PTHR13947:SF37">
    <property type="entry name" value="LD18367P"/>
    <property type="match status" value="1"/>
</dbReference>
<proteinExistence type="predicted"/>
<sequence length="160" mass="18797">MQFKLIQYQEKYKEQIIEFILNIQRNEFGINITREEQSDLKDIPLHYLRPGGQFWIAVNDVDEVIGTIGLVKLSGSNSALKKMFVNQNYRNLKLGRKLLNKVIEASKDTHITDIYLGTIDKFISAQHFYSNNNFDKIKKSELPSDFPKLDVDNRFFHRKL</sequence>
<evidence type="ECO:0000313" key="4">
    <source>
        <dbReference type="Proteomes" id="UP000501122"/>
    </source>
</evidence>
<dbReference type="RefSeq" id="WP_164952885.1">
    <property type="nucleotide sequence ID" value="NZ_CP047363.1"/>
</dbReference>
<evidence type="ECO:0000259" key="2">
    <source>
        <dbReference type="PROSITE" id="PS51186"/>
    </source>
</evidence>
<dbReference type="Pfam" id="PF00583">
    <property type="entry name" value="Acetyltransf_1"/>
    <property type="match status" value="1"/>
</dbReference>
<reference evidence="3" key="1">
    <citation type="journal article" date="2020" name="Antimicrob. Agents Chemother.">
        <title>The novel macrolide resistance genes mef(D), msr(F) and msr(H) are present on resistance islands in Macrococcus canis, Macrococcus caseolyticus and Staphylococcus aureus.</title>
        <authorList>
            <person name="Schwendener S."/>
            <person name="Dona V."/>
            <person name="Perreten V."/>
        </authorList>
    </citation>
    <scope>NUCLEOTIDE SEQUENCE</scope>
    <source>
        <strain evidence="3">Epi0076A</strain>
    </source>
</reference>
<dbReference type="GO" id="GO:0008080">
    <property type="term" value="F:N-acetyltransferase activity"/>
    <property type="evidence" value="ECO:0007669"/>
    <property type="project" value="InterPro"/>
</dbReference>
<gene>
    <name evidence="3" type="ORF">GTN30_01080</name>
</gene>
<keyword evidence="1" id="KW-0808">Transferase</keyword>
<dbReference type="EMBL" id="CP047363">
    <property type="protein sequence ID" value="QIH77260.1"/>
    <property type="molecule type" value="Genomic_DNA"/>
</dbReference>
<dbReference type="InterPro" id="IPR016181">
    <property type="entry name" value="Acyl_CoA_acyltransferase"/>
</dbReference>
<dbReference type="InterPro" id="IPR050769">
    <property type="entry name" value="NAT_camello-type"/>
</dbReference>
<dbReference type="InterPro" id="IPR000182">
    <property type="entry name" value="GNAT_dom"/>
</dbReference>
<dbReference type="PROSITE" id="PS51186">
    <property type="entry name" value="GNAT"/>
    <property type="match status" value="1"/>
</dbReference>
<dbReference type="AlphaFoldDB" id="A0AAE7BZ96"/>
<organism evidence="3 4">
    <name type="scientific">Macrococcoides canis</name>
    <dbReference type="NCBI Taxonomy" id="1855823"/>
    <lineage>
        <taxon>Bacteria</taxon>
        <taxon>Bacillati</taxon>
        <taxon>Bacillota</taxon>
        <taxon>Bacilli</taxon>
        <taxon>Bacillales</taxon>
        <taxon>Staphylococcaceae</taxon>
        <taxon>Macrococcoides</taxon>
    </lineage>
</organism>
<accession>A0AAE7BZ96</accession>
<evidence type="ECO:0000313" key="3">
    <source>
        <dbReference type="EMBL" id="QIH77260.1"/>
    </source>
</evidence>
<dbReference type="CDD" id="cd04301">
    <property type="entry name" value="NAT_SF"/>
    <property type="match status" value="1"/>
</dbReference>
<name>A0AAE7BZ96_9STAP</name>
<protein>
    <submittedName>
        <fullName evidence="3">GNAT family N-acetyltransferase</fullName>
    </submittedName>
</protein>
<dbReference type="Proteomes" id="UP000501122">
    <property type="component" value="Chromosome"/>
</dbReference>
<dbReference type="Gene3D" id="3.40.630.30">
    <property type="match status" value="1"/>
</dbReference>